<evidence type="ECO:0000259" key="13">
    <source>
        <dbReference type="SMART" id="SM00955"/>
    </source>
</evidence>
<dbReference type="Pfam" id="PF17215">
    <property type="entry name" value="Rrp44_S1"/>
    <property type="match status" value="1"/>
</dbReference>
<evidence type="ECO:0000313" key="14">
    <source>
        <dbReference type="EMBL" id="CBK19725.2"/>
    </source>
</evidence>
<dbReference type="FunCoup" id="D8LV86">
    <property type="interactions" value="326"/>
</dbReference>
<gene>
    <name evidence="14" type="ORF">GSBLH_T00000153001</name>
</gene>
<keyword evidence="7" id="KW-0269">Exonuclease</keyword>
<dbReference type="RefSeq" id="XP_012893773.1">
    <property type="nucleotide sequence ID" value="XM_013038319.1"/>
</dbReference>
<keyword evidence="3" id="KW-0698">rRNA processing</keyword>
<evidence type="ECO:0000256" key="1">
    <source>
        <dbReference type="ARBA" id="ARBA00004123"/>
    </source>
</evidence>
<keyword evidence="15" id="KW-1185">Reference proteome</keyword>
<accession>D8LV86</accession>
<dbReference type="InterPro" id="IPR022966">
    <property type="entry name" value="RNase_II/R_CS"/>
</dbReference>
<sequence length="802" mass="90260">MYTLVKERGDGVIYPNYLDEETVRLGLEAGRLFKATFHANVDNIREGHVTLHMNDSEVSVLLSGRLDINRAVDGDQVIVELYPKAQWKAESEYLVNNDNPEEEQKDNDDEEKEKESNKSSGKTESTSSRTAEKVTTGRVVAIARRNWKQYCGSIEPIAEGTINSYYLFDPVNRRIPKIRIKTNQYAALVNQRIVVAINDWPTTSSYPIGHYMKTLGVIGDREVETQVLLLEHSIPPNVFSKEVLDCLPPADWHITEQNARGRLDLRGKVCIVSIDPPGCKDIDDALHARELPNGNVEVGIHIADVTYYMKHNSALDLEARNRSTSTYLVDRRLDMLPKLLTENLCSLVADQDRFAFSVIAEMTKQGEVVQTQFKKTIIRSKAALTYQQAQNYLDSRDDRSEIGRSVHLLFDLSKRLKAQRISAGALTLASPEVRFEMDSETNDPLSMDSYKLKDTNSLVEEFMLLANTLVAKRITEAFPKTAVLRRHPIPDMFPRFSLLIVESASTISSASRSAPAYFLVSPNKQLADSLDKAVLPAEPLFNKLLRILTTRCMTQAVYFPAGEVPPAQFYHYGLAASIYTHFTSPIRRYADDVVHRLLAAAEGIMPLPEEYREKEFMGGMTETMNMRHYNAQIAGRESVELFTVIFFSKRKEKAAGLVMGCKKNGIKVWVPQYGLEGTIFINHTNKKNALNENYTSDFDFDPETGVLTNQHDPTDTIETFQPITVGIHVQEMKGFRRELILSLLSSSAFRGEKNDSAEAPAAKKGETKRETGETKGETKREKKEKSVKKASVEAKKAAHSSI</sequence>
<dbReference type="SMART" id="SM00955">
    <property type="entry name" value="RNB"/>
    <property type="match status" value="1"/>
</dbReference>
<evidence type="ECO:0000256" key="8">
    <source>
        <dbReference type="ARBA" id="ARBA00022884"/>
    </source>
</evidence>
<name>D8LV86_BLAHO</name>
<evidence type="ECO:0000256" key="9">
    <source>
        <dbReference type="ARBA" id="ARBA00023242"/>
    </source>
</evidence>
<dbReference type="Gene3D" id="2.40.50.690">
    <property type="match status" value="1"/>
</dbReference>
<dbReference type="GO" id="GO:0000177">
    <property type="term" value="C:cytoplasmic exosome (RNase complex)"/>
    <property type="evidence" value="ECO:0007669"/>
    <property type="project" value="TreeGrafter"/>
</dbReference>
<dbReference type="Gene3D" id="2.40.50.140">
    <property type="entry name" value="Nucleic acid-binding proteins"/>
    <property type="match status" value="1"/>
</dbReference>
<evidence type="ECO:0000256" key="2">
    <source>
        <dbReference type="ARBA" id="ARBA00005785"/>
    </source>
</evidence>
<dbReference type="InterPro" id="IPR033770">
    <property type="entry name" value="RRP44_S1"/>
</dbReference>
<dbReference type="Pfam" id="PF17849">
    <property type="entry name" value="OB_Dis3"/>
    <property type="match status" value="1"/>
</dbReference>
<dbReference type="GeneID" id="24917472"/>
<dbReference type="OMA" id="GQVMRNN"/>
<feature type="region of interest" description="Disordered" evidence="12">
    <location>
        <begin position="92"/>
        <end position="134"/>
    </location>
</feature>
<feature type="compositionally biased region" description="Basic and acidic residues" evidence="12">
    <location>
        <begin position="752"/>
        <end position="784"/>
    </location>
</feature>
<dbReference type="GO" id="GO:0000175">
    <property type="term" value="F:3'-5'-RNA exonuclease activity"/>
    <property type="evidence" value="ECO:0007669"/>
    <property type="project" value="TreeGrafter"/>
</dbReference>
<keyword evidence="6" id="KW-0271">Exosome</keyword>
<evidence type="ECO:0000256" key="3">
    <source>
        <dbReference type="ARBA" id="ARBA00022552"/>
    </source>
</evidence>
<dbReference type="Pfam" id="PF00773">
    <property type="entry name" value="RNB"/>
    <property type="match status" value="1"/>
</dbReference>
<dbReference type="InterPro" id="IPR041505">
    <property type="entry name" value="Dis3_CSD2"/>
</dbReference>
<keyword evidence="9" id="KW-0539">Nucleus</keyword>
<evidence type="ECO:0000256" key="12">
    <source>
        <dbReference type="SAM" id="MobiDB-lite"/>
    </source>
</evidence>
<dbReference type="GO" id="GO:0004519">
    <property type="term" value="F:endonuclease activity"/>
    <property type="evidence" value="ECO:0007669"/>
    <property type="project" value="TreeGrafter"/>
</dbReference>
<dbReference type="InterPro" id="IPR050180">
    <property type="entry name" value="RNR_Ribonuclease"/>
</dbReference>
<evidence type="ECO:0000256" key="7">
    <source>
        <dbReference type="ARBA" id="ARBA00022839"/>
    </source>
</evidence>
<keyword evidence="4" id="KW-0540">Nuclease</keyword>
<dbReference type="InParanoid" id="D8LV86"/>
<feature type="compositionally biased region" description="Acidic residues" evidence="12">
    <location>
        <begin position="99"/>
        <end position="112"/>
    </location>
</feature>
<organism evidence="14">
    <name type="scientific">Blastocystis hominis</name>
    <dbReference type="NCBI Taxonomy" id="12968"/>
    <lineage>
        <taxon>Eukaryota</taxon>
        <taxon>Sar</taxon>
        <taxon>Stramenopiles</taxon>
        <taxon>Bigyra</taxon>
        <taxon>Opalozoa</taxon>
        <taxon>Opalinata</taxon>
        <taxon>Blastocystidae</taxon>
        <taxon>Blastocystis</taxon>
    </lineage>
</organism>
<feature type="domain" description="RNB" evidence="13">
    <location>
        <begin position="262"/>
        <end position="604"/>
    </location>
</feature>
<dbReference type="SUPFAM" id="SSF50249">
    <property type="entry name" value="Nucleic acid-binding proteins"/>
    <property type="match status" value="3"/>
</dbReference>
<dbReference type="FunFam" id="2.40.50.700:FF:000001">
    <property type="entry name" value="Exosome complex exonuclease exoribonuclease (Rrp44)"/>
    <property type="match status" value="1"/>
</dbReference>
<dbReference type="PANTHER" id="PTHR23355">
    <property type="entry name" value="RIBONUCLEASE"/>
    <property type="match status" value="1"/>
</dbReference>
<keyword evidence="5" id="KW-0378">Hydrolase</keyword>
<dbReference type="InterPro" id="IPR012340">
    <property type="entry name" value="NA-bd_OB-fold"/>
</dbReference>
<comment type="similarity">
    <text evidence="2 11">Belongs to the RNR ribonuclease family.</text>
</comment>
<dbReference type="PROSITE" id="PS01175">
    <property type="entry name" value="RIBONUCLEASE_II"/>
    <property type="match status" value="1"/>
</dbReference>
<dbReference type="AlphaFoldDB" id="D8LV86"/>
<comment type="subcellular location">
    <subcellularLocation>
        <location evidence="1">Nucleus</location>
    </subcellularLocation>
</comment>
<dbReference type="GO" id="GO:0016075">
    <property type="term" value="P:rRNA catabolic process"/>
    <property type="evidence" value="ECO:0007669"/>
    <property type="project" value="TreeGrafter"/>
</dbReference>
<dbReference type="InterPro" id="IPR033771">
    <property type="entry name" value="Rrp44_CSD1"/>
</dbReference>
<dbReference type="PANTHER" id="PTHR23355:SF35">
    <property type="entry name" value="EXOSOME COMPLEX EXONUCLEASE RRP44"/>
    <property type="match status" value="1"/>
</dbReference>
<evidence type="ECO:0000256" key="11">
    <source>
        <dbReference type="RuleBase" id="RU003901"/>
    </source>
</evidence>
<dbReference type="GO" id="GO:0006364">
    <property type="term" value="P:rRNA processing"/>
    <property type="evidence" value="ECO:0007669"/>
    <property type="project" value="UniProtKB-KW"/>
</dbReference>
<dbReference type="Pfam" id="PF17216">
    <property type="entry name" value="Rrp44_CSD1"/>
    <property type="match status" value="1"/>
</dbReference>
<dbReference type="GO" id="GO:0003723">
    <property type="term" value="F:RNA binding"/>
    <property type="evidence" value="ECO:0007669"/>
    <property type="project" value="UniProtKB-KW"/>
</dbReference>
<dbReference type="Proteomes" id="UP000008312">
    <property type="component" value="Unassembled WGS sequence"/>
</dbReference>
<keyword evidence="8" id="KW-0694">RNA-binding</keyword>
<proteinExistence type="inferred from homology"/>
<feature type="compositionally biased region" description="Low complexity" evidence="12">
    <location>
        <begin position="118"/>
        <end position="128"/>
    </location>
</feature>
<dbReference type="GO" id="GO:0071031">
    <property type="term" value="P:nuclear mRNA surveillance of mRNA 3'-end processing"/>
    <property type="evidence" value="ECO:0007669"/>
    <property type="project" value="TreeGrafter"/>
</dbReference>
<feature type="region of interest" description="Disordered" evidence="12">
    <location>
        <begin position="752"/>
        <end position="802"/>
    </location>
</feature>
<dbReference type="InterPro" id="IPR001900">
    <property type="entry name" value="RNase_II/R"/>
</dbReference>
<protein>
    <recommendedName>
        <fullName evidence="10">Ribosomal RNA-processing protein 44</fullName>
    </recommendedName>
</protein>
<evidence type="ECO:0000256" key="6">
    <source>
        <dbReference type="ARBA" id="ARBA00022835"/>
    </source>
</evidence>
<evidence type="ECO:0000256" key="4">
    <source>
        <dbReference type="ARBA" id="ARBA00022722"/>
    </source>
</evidence>
<reference evidence="14" key="1">
    <citation type="submission" date="2010-02" db="EMBL/GenBank/DDBJ databases">
        <title>Sequencing and annotation of the Blastocystis hominis genome.</title>
        <authorList>
            <person name="Wincker P."/>
        </authorList>
    </citation>
    <scope>NUCLEOTIDE SEQUENCE</scope>
    <source>
        <strain evidence="14">Singapore isolate B</strain>
    </source>
</reference>
<dbReference type="Gene3D" id="2.40.50.700">
    <property type="match status" value="1"/>
</dbReference>
<evidence type="ECO:0000256" key="5">
    <source>
        <dbReference type="ARBA" id="ARBA00022801"/>
    </source>
</evidence>
<evidence type="ECO:0000256" key="10">
    <source>
        <dbReference type="ARBA" id="ARBA00077930"/>
    </source>
</evidence>
<evidence type="ECO:0000313" key="15">
    <source>
        <dbReference type="Proteomes" id="UP000008312"/>
    </source>
</evidence>
<dbReference type="EMBL" id="FN668638">
    <property type="protein sequence ID" value="CBK19725.2"/>
    <property type="molecule type" value="Genomic_DNA"/>
</dbReference>
<dbReference type="OrthoDB" id="372421at2759"/>
<dbReference type="GO" id="GO:0000176">
    <property type="term" value="C:nuclear exosome (RNase complex)"/>
    <property type="evidence" value="ECO:0007669"/>
    <property type="project" value="UniProtKB-ARBA"/>
</dbReference>